<name>A0A7D9J5P7_PARCT</name>
<feature type="non-terminal residue" evidence="1">
    <location>
        <position position="1"/>
    </location>
</feature>
<evidence type="ECO:0000313" key="2">
    <source>
        <dbReference type="Proteomes" id="UP001152795"/>
    </source>
</evidence>
<accession>A0A7D9J5P7</accession>
<comment type="caution">
    <text evidence="1">The sequence shown here is derived from an EMBL/GenBank/DDBJ whole genome shotgun (WGS) entry which is preliminary data.</text>
</comment>
<protein>
    <submittedName>
        <fullName evidence="1">Uncharacterized protein</fullName>
    </submittedName>
</protein>
<dbReference type="PANTHER" id="PTHR34615">
    <property type="entry name" value="PX DOMAIN-CONTAINING PROTEIN"/>
    <property type="match status" value="1"/>
</dbReference>
<sequence>LFIGGGSRENRNALLNAHDEGFIDDEEFLMLYDVNRSTNLDLPYWDYEQFDLDDLCNDECKAEFRFLKNDIYTLYEVLQIPEEMKCVNGFKVLGLTALCVLLKRFAYPCRYLGIMPRFALSVPQLSMISNLAMNFVYDRWGRLLQTFEQEWLNFTYGTNSSPPCWSPTQTKLAPHFIKSEWSESLSPYSMSVSVFRAAIYTLRDKISAFLSSNSFKPTRWEPSEEISKSLQVTRV</sequence>
<proteinExistence type="predicted"/>
<feature type="non-terminal residue" evidence="1">
    <location>
        <position position="235"/>
    </location>
</feature>
<organism evidence="1 2">
    <name type="scientific">Paramuricea clavata</name>
    <name type="common">Red gorgonian</name>
    <name type="synonym">Violescent sea-whip</name>
    <dbReference type="NCBI Taxonomy" id="317549"/>
    <lineage>
        <taxon>Eukaryota</taxon>
        <taxon>Metazoa</taxon>
        <taxon>Cnidaria</taxon>
        <taxon>Anthozoa</taxon>
        <taxon>Octocorallia</taxon>
        <taxon>Malacalcyonacea</taxon>
        <taxon>Plexauridae</taxon>
        <taxon>Paramuricea</taxon>
    </lineage>
</organism>
<dbReference type="AlphaFoldDB" id="A0A7D9J5P7"/>
<reference evidence="1" key="1">
    <citation type="submission" date="2020-04" db="EMBL/GenBank/DDBJ databases">
        <authorList>
            <person name="Alioto T."/>
            <person name="Alioto T."/>
            <person name="Gomez Garrido J."/>
        </authorList>
    </citation>
    <scope>NUCLEOTIDE SEQUENCE</scope>
    <source>
        <strain evidence="1">A484AB</strain>
    </source>
</reference>
<dbReference type="OrthoDB" id="6692996at2759"/>
<dbReference type="Proteomes" id="UP001152795">
    <property type="component" value="Unassembled WGS sequence"/>
</dbReference>
<dbReference type="PANTHER" id="PTHR34615:SF1">
    <property type="entry name" value="PX DOMAIN-CONTAINING PROTEIN"/>
    <property type="match status" value="1"/>
</dbReference>
<gene>
    <name evidence="1" type="ORF">PACLA_8A057665</name>
</gene>
<evidence type="ECO:0000313" key="1">
    <source>
        <dbReference type="EMBL" id="CAB4022426.1"/>
    </source>
</evidence>
<keyword evidence="2" id="KW-1185">Reference proteome</keyword>
<dbReference type="EMBL" id="CACRXK020011972">
    <property type="protein sequence ID" value="CAB4022426.1"/>
    <property type="molecule type" value="Genomic_DNA"/>
</dbReference>